<reference evidence="3" key="1">
    <citation type="submission" date="2017-02" db="EMBL/GenBank/DDBJ databases">
        <authorList>
            <person name="Dridi B."/>
        </authorList>
    </citation>
    <scope>NUCLEOTIDE SEQUENCE [LARGE SCALE GENOMIC DNA]</scope>
    <source>
        <strain evidence="3">B Co 03.10</strain>
    </source>
</reference>
<dbReference type="Pfam" id="PF03480">
    <property type="entry name" value="DctP"/>
    <property type="match status" value="1"/>
</dbReference>
<accession>A0A1X6XBK9</accession>
<dbReference type="EMBL" id="FWFF01000008">
    <property type="protein sequence ID" value="SLM96558.1"/>
    <property type="molecule type" value="Genomic_DNA"/>
</dbReference>
<dbReference type="PANTHER" id="PTHR33376:SF15">
    <property type="entry name" value="BLL6794 PROTEIN"/>
    <property type="match status" value="1"/>
</dbReference>
<protein>
    <submittedName>
        <fullName evidence="2">TRAP-type C4-dicarboxylate transport system, periplasmic component</fullName>
    </submittedName>
</protein>
<dbReference type="InterPro" id="IPR038404">
    <property type="entry name" value="TRAP_DctP_sf"/>
</dbReference>
<organism evidence="2 3">
    <name type="scientific">Brevibacterium yomogidense</name>
    <dbReference type="NCBI Taxonomy" id="946573"/>
    <lineage>
        <taxon>Bacteria</taxon>
        <taxon>Bacillati</taxon>
        <taxon>Actinomycetota</taxon>
        <taxon>Actinomycetes</taxon>
        <taxon>Micrococcales</taxon>
        <taxon>Brevibacteriaceae</taxon>
        <taxon>Brevibacterium</taxon>
    </lineage>
</organism>
<dbReference type="InterPro" id="IPR006311">
    <property type="entry name" value="TAT_signal"/>
</dbReference>
<dbReference type="AlphaFoldDB" id="A0A1X6XBK9"/>
<keyword evidence="3" id="KW-1185">Reference proteome</keyword>
<sequence length="362" mass="38617">MKPISNSQGAARSGAPFASGPLNRRSLLTLAAAAPLLAAAGCAPGASANGLRPDGALRVATYITPGYTDLYPGIERFNESLTAELGADIVDFFDSGALLNAEQLVPGMLRGVTDVGFQTSSYVSASFPILGAAELPFVNDGFEQMRRALAPESPLMNLMNDTLRPQGITNIGAMPCTEQWLFTVDRPVAEPGDLRGLRIRTAGHVEGEMVKSLGGAPVSMSSAELYEALERGTIDGMVSYLGTIVSRGLEDVVKYATRAHFGAYSVDAYANTAWLDDTAPDIQTALHSAGAVYAQEGTDIQYQVYEDDYLPMVEDSSLEIIALDEKQIDTFRDATSGVVDWWIKTVGDTELAEQALAYVKEA</sequence>
<proteinExistence type="predicted"/>
<dbReference type="PANTHER" id="PTHR33376">
    <property type="match status" value="1"/>
</dbReference>
<dbReference type="CDD" id="cd13603">
    <property type="entry name" value="PBP2_TRAP_Siap_TeaA_like"/>
    <property type="match status" value="1"/>
</dbReference>
<dbReference type="InterPro" id="IPR018389">
    <property type="entry name" value="DctP_fam"/>
</dbReference>
<dbReference type="NCBIfam" id="NF037995">
    <property type="entry name" value="TRAP_S1"/>
    <property type="match status" value="1"/>
</dbReference>
<name>A0A1X6XBK9_9MICO</name>
<dbReference type="RefSeq" id="WP_256970260.1">
    <property type="nucleotide sequence ID" value="NZ_FWFF01000008.1"/>
</dbReference>
<evidence type="ECO:0000256" key="1">
    <source>
        <dbReference type="ARBA" id="ARBA00022729"/>
    </source>
</evidence>
<dbReference type="Proteomes" id="UP000196581">
    <property type="component" value="Unassembled WGS sequence"/>
</dbReference>
<dbReference type="GO" id="GO:0055085">
    <property type="term" value="P:transmembrane transport"/>
    <property type="evidence" value="ECO:0007669"/>
    <property type="project" value="InterPro"/>
</dbReference>
<evidence type="ECO:0000313" key="2">
    <source>
        <dbReference type="EMBL" id="SLM96558.1"/>
    </source>
</evidence>
<dbReference type="Gene3D" id="3.40.190.170">
    <property type="entry name" value="Bacterial extracellular solute-binding protein, family 7"/>
    <property type="match status" value="1"/>
</dbReference>
<keyword evidence="1" id="KW-0732">Signal</keyword>
<dbReference type="PROSITE" id="PS51318">
    <property type="entry name" value="TAT"/>
    <property type="match status" value="1"/>
</dbReference>
<gene>
    <name evidence="2" type="ORF">FM105_05955</name>
</gene>
<evidence type="ECO:0000313" key="3">
    <source>
        <dbReference type="Proteomes" id="UP000196581"/>
    </source>
</evidence>